<keyword evidence="14" id="KW-1185">Reference proteome</keyword>
<dbReference type="InterPro" id="IPR000531">
    <property type="entry name" value="Beta-barrel_TonB"/>
</dbReference>
<dbReference type="NCBIfam" id="TIGR04057">
    <property type="entry name" value="SusC_RagA_signa"/>
    <property type="match status" value="1"/>
</dbReference>
<evidence type="ECO:0000259" key="11">
    <source>
        <dbReference type="Pfam" id="PF00593"/>
    </source>
</evidence>
<dbReference type="Gene3D" id="2.40.170.20">
    <property type="entry name" value="TonB-dependent receptor, beta-barrel domain"/>
    <property type="match status" value="1"/>
</dbReference>
<dbReference type="RefSeq" id="WP_188091660.1">
    <property type="nucleotide sequence ID" value="NZ_JACVFC010000006.1"/>
</dbReference>
<evidence type="ECO:0000256" key="6">
    <source>
        <dbReference type="ARBA" id="ARBA00023136"/>
    </source>
</evidence>
<dbReference type="EMBL" id="JACVFC010000006">
    <property type="protein sequence ID" value="MBC9934540.1"/>
    <property type="molecule type" value="Genomic_DNA"/>
</dbReference>
<evidence type="ECO:0000256" key="4">
    <source>
        <dbReference type="ARBA" id="ARBA00022692"/>
    </source>
</evidence>
<dbReference type="Pfam" id="PF00593">
    <property type="entry name" value="TonB_dep_Rec_b-barrel"/>
    <property type="match status" value="1"/>
</dbReference>
<protein>
    <submittedName>
        <fullName evidence="13">SusC/RagA family TonB-linked outer membrane protein</fullName>
    </submittedName>
</protein>
<dbReference type="InterPro" id="IPR023996">
    <property type="entry name" value="TonB-dep_OMP_SusC/RagA"/>
</dbReference>
<keyword evidence="4 8" id="KW-0812">Transmembrane</keyword>
<reference evidence="13 14" key="1">
    <citation type="submission" date="2020-09" db="EMBL/GenBank/DDBJ databases">
        <title>Genome sequences of type strains of Chitinophaga qingshengii and Chitinophaga varians.</title>
        <authorList>
            <person name="Kittiwongwattana C."/>
        </authorList>
    </citation>
    <scope>NUCLEOTIDE SEQUENCE [LARGE SCALE GENOMIC DNA]</scope>
    <source>
        <strain evidence="13 14">JCM 30026</strain>
    </source>
</reference>
<proteinExistence type="inferred from homology"/>
<keyword evidence="3 8" id="KW-1134">Transmembrane beta strand</keyword>
<dbReference type="Gene3D" id="2.170.130.10">
    <property type="entry name" value="TonB-dependent receptor, plug domain"/>
    <property type="match status" value="1"/>
</dbReference>
<evidence type="ECO:0000256" key="9">
    <source>
        <dbReference type="RuleBase" id="RU003357"/>
    </source>
</evidence>
<feature type="domain" description="TonB-dependent receptor-like beta-barrel" evidence="11">
    <location>
        <begin position="494"/>
        <end position="971"/>
    </location>
</feature>
<dbReference type="InterPro" id="IPR036942">
    <property type="entry name" value="Beta-barrel_TonB_sf"/>
</dbReference>
<dbReference type="SUPFAM" id="SSF56935">
    <property type="entry name" value="Porins"/>
    <property type="match status" value="1"/>
</dbReference>
<feature type="chain" id="PRO_5046579040" evidence="10">
    <location>
        <begin position="32"/>
        <end position="1119"/>
    </location>
</feature>
<evidence type="ECO:0000256" key="10">
    <source>
        <dbReference type="SAM" id="SignalP"/>
    </source>
</evidence>
<evidence type="ECO:0000313" key="14">
    <source>
        <dbReference type="Proteomes" id="UP000659124"/>
    </source>
</evidence>
<keyword evidence="2 8" id="KW-0813">Transport</keyword>
<dbReference type="SUPFAM" id="SSF49464">
    <property type="entry name" value="Carboxypeptidase regulatory domain-like"/>
    <property type="match status" value="1"/>
</dbReference>
<dbReference type="Pfam" id="PF13715">
    <property type="entry name" value="CarbopepD_reg_2"/>
    <property type="match status" value="1"/>
</dbReference>
<comment type="subcellular location">
    <subcellularLocation>
        <location evidence="1 8">Cell outer membrane</location>
        <topology evidence="1 8">Multi-pass membrane protein</topology>
    </subcellularLocation>
</comment>
<feature type="domain" description="TonB-dependent receptor plug" evidence="12">
    <location>
        <begin position="222"/>
        <end position="335"/>
    </location>
</feature>
<dbReference type="Gene3D" id="2.60.40.1120">
    <property type="entry name" value="Carboxypeptidase-like, regulatory domain"/>
    <property type="match status" value="1"/>
</dbReference>
<evidence type="ECO:0000256" key="1">
    <source>
        <dbReference type="ARBA" id="ARBA00004571"/>
    </source>
</evidence>
<evidence type="ECO:0000313" key="13">
    <source>
        <dbReference type="EMBL" id="MBC9934540.1"/>
    </source>
</evidence>
<keyword evidence="10" id="KW-0732">Signal</keyword>
<feature type="signal peptide" evidence="10">
    <location>
        <begin position="1"/>
        <end position="31"/>
    </location>
</feature>
<dbReference type="Pfam" id="PF07715">
    <property type="entry name" value="Plug"/>
    <property type="match status" value="1"/>
</dbReference>
<dbReference type="InterPro" id="IPR012910">
    <property type="entry name" value="Plug_dom"/>
</dbReference>
<keyword evidence="7 8" id="KW-0998">Cell outer membrane</keyword>
<sequence>MPFRKGWSLHFRAVLLCSCLTVFTGAITVSAQSSKAPITLSVKDRSVKAVLQEIQRKTTYEFFYSDTEVDLNRHISVNLQGASLQEALQVVLGKQYNWRIEGKNVYIKALQPAKGSHNATVQEQQTDKQLVSGTVNTASGVPLVGVTIRVKGATTGVVTDANGHFQLYAGKGQQLEFSYIGYDSQRIKTDTVQGPLQVALSETPRSLNQVVVTGYSNKRMGELTGAVSQVKSEELQTTTTQSIFDNLQGKVAGMNVSIGGGNSGGNSQATIVIRGRGSMGNNTTQPLVVIDGIIQDYAATTDPFSNISPSDIASVTVLRDAASAALYGARAANGVLVITTKRGAAGRTKVGANVTYGANKASLGKFRMMDSQQRFDLQQQIYRNQYLDANPGATDAAVNDYVHKMVPDSVLKYNTNWNDLMLRTGQTQDYNVWMAGGEQRIKYYASGDYFREIAPLVTDNYRRYNFRFNVDFQATERMFISSSANISYSSLTNGGFYTPYSSAFSMMPWDSPYNADGSKRIGGPKEKGWYSGSNFNPLYGKDYDDGTMKSTSGGFDLNLRYRLTDWLTFNTRNRYSFINGERQFYIDPRDPTSSYYARGGLLSMAPANNSNIITTEMLQVDKAFNRHHIAGLAAFEYNTVTQKNTSVSVYGLKPGIRSINAGDPTTMNFRNTFAQTAYLSLFSELNYSYDDKYFATASFRRDGSSKFGQNNKYGNFYAFSAAWQLNKERFLLNAKNLDLLKLRFSYGVSGNDLPLSAYQYLSLYGFVPASDQYDRQSGTIQDVQGNPDLHWEMQYTTNVGIDAGFWDRLNLSVELYNKVNKGLLLLITPPATNGGNTYYQNMGRIRNQGIEVTINTRQLKNTAVKWSTDLTFAYNNNKVLELQPGTNLVYNGQYSGTARIVGSPMNSYYMPVYAGVDPVTGASRFEVLEKDANGNYTGKVNYTDNPGNATLQVLGNTNPKYIAGMTNNVSYKNFSLSVMLTYFGGLKMLNRTRANLDLDGSNVQANNAAPASGQIRWQHPGDNADLPKAGTKIDSYFPTSRYVEDGSFLRLKNVRLGYSFSDKLVKKLGVGKVNVFVSGDNMVTWTKFTGMDPENTYAEENAGKVPFTKRFLGGIQVTF</sequence>
<dbReference type="InterPro" id="IPR039426">
    <property type="entry name" value="TonB-dep_rcpt-like"/>
</dbReference>
<evidence type="ECO:0000256" key="2">
    <source>
        <dbReference type="ARBA" id="ARBA00022448"/>
    </source>
</evidence>
<organism evidence="13 14">
    <name type="scientific">Chitinophaga qingshengii</name>
    <dbReference type="NCBI Taxonomy" id="1569794"/>
    <lineage>
        <taxon>Bacteria</taxon>
        <taxon>Pseudomonadati</taxon>
        <taxon>Bacteroidota</taxon>
        <taxon>Chitinophagia</taxon>
        <taxon>Chitinophagales</taxon>
        <taxon>Chitinophagaceae</taxon>
        <taxon>Chitinophaga</taxon>
    </lineage>
</organism>
<dbReference type="InterPro" id="IPR037066">
    <property type="entry name" value="Plug_dom_sf"/>
</dbReference>
<evidence type="ECO:0000256" key="3">
    <source>
        <dbReference type="ARBA" id="ARBA00022452"/>
    </source>
</evidence>
<keyword evidence="5 9" id="KW-0798">TonB box</keyword>
<evidence type="ECO:0000256" key="7">
    <source>
        <dbReference type="ARBA" id="ARBA00023237"/>
    </source>
</evidence>
<dbReference type="Proteomes" id="UP000659124">
    <property type="component" value="Unassembled WGS sequence"/>
</dbReference>
<evidence type="ECO:0000259" key="12">
    <source>
        <dbReference type="Pfam" id="PF07715"/>
    </source>
</evidence>
<name>A0ABR7TXS9_9BACT</name>
<evidence type="ECO:0000256" key="5">
    <source>
        <dbReference type="ARBA" id="ARBA00023077"/>
    </source>
</evidence>
<comment type="caution">
    <text evidence="13">The sequence shown here is derived from an EMBL/GenBank/DDBJ whole genome shotgun (WGS) entry which is preliminary data.</text>
</comment>
<dbReference type="PROSITE" id="PS52016">
    <property type="entry name" value="TONB_DEPENDENT_REC_3"/>
    <property type="match status" value="1"/>
</dbReference>
<comment type="similarity">
    <text evidence="8 9">Belongs to the TonB-dependent receptor family.</text>
</comment>
<dbReference type="NCBIfam" id="TIGR04056">
    <property type="entry name" value="OMP_RagA_SusC"/>
    <property type="match status" value="1"/>
</dbReference>
<accession>A0ABR7TXS9</accession>
<dbReference type="InterPro" id="IPR008969">
    <property type="entry name" value="CarboxyPept-like_regulatory"/>
</dbReference>
<dbReference type="InterPro" id="IPR023997">
    <property type="entry name" value="TonB-dep_OMP_SusC/RagA_CS"/>
</dbReference>
<gene>
    <name evidence="13" type="ORF">ICL07_29415</name>
</gene>
<evidence type="ECO:0000256" key="8">
    <source>
        <dbReference type="PROSITE-ProRule" id="PRU01360"/>
    </source>
</evidence>
<keyword evidence="6 8" id="KW-0472">Membrane</keyword>